<dbReference type="SUPFAM" id="SSF50370">
    <property type="entry name" value="Ricin B-like lectins"/>
    <property type="match status" value="2"/>
</dbReference>
<name>A0AAE3EB36_9FIRM</name>
<keyword evidence="7" id="KW-1185">Reference proteome</keyword>
<evidence type="ECO:0000313" key="7">
    <source>
        <dbReference type="Proteomes" id="UP001198182"/>
    </source>
</evidence>
<evidence type="ECO:0000259" key="5">
    <source>
        <dbReference type="Pfam" id="PF14200"/>
    </source>
</evidence>
<evidence type="ECO:0000313" key="6">
    <source>
        <dbReference type="EMBL" id="MCC2231409.1"/>
    </source>
</evidence>
<feature type="domain" description="Anthrax toxin lethal/endema factor N-/C-terminal" evidence="4">
    <location>
        <begin position="288"/>
        <end position="389"/>
    </location>
</feature>
<comment type="caution">
    <text evidence="6">The sequence shown here is derived from an EMBL/GenBank/DDBJ whole genome shotgun (WGS) entry which is preliminary data.</text>
</comment>
<sequence>MKRKNLSLLLAMAMTVTTAMTGLTVNVHAEAIDESTSDTVEQAEVAAVPEVKTEEPVAADSVQGTLKDGTTFEPTKVRIIKEADFLEIYWDREVKDSDVLASYELKNGDNVLTISNPGIASMYFYNEGQGFTSFQYKGEIDESKPITLEIKGEIKDGTEGSTATAVKKIYNVTYENYYTRFYTTKCGILCESSDDVAESSLKAAGDMIDIMLAKTDTGITAELVKNNAKMALYGPHENAYFIPEHRNAWNPGMYYVEGYGGSFYNNGVSSIAERNVIRSLTGSVTTAYKNENILVHEFGHSVKTMGMDAMQDKTLKNEFSALYKSRMRAGMWPNTYAASNPDEYFATMCAIWFNVMSEKPDWTDGVRCPVNTRAELKEYDPETYAFFEKIFPSDLTLAAPWDSVPDDYKNPEGGGIVPPAKPEEGNHNYATDEYKMKLFSTNGNKYLITRDEDNPYLWWNYSWDSRAEQSTGGSYPIDDTNVWKVNRTEDGYYQMIAVDATYKDKALAEAADGSIVYIPADLADKAQLWTYEAVESSSGIFVNASTGHVIGLAKDAGDGTYLKAVERANVVEDAWVLQNLTTGTQLFPRKMHDFENTYFSIISTEDGASRIEGFNGVCVWNTGDSLRNSWKIVPAGDGYFYIESGENPGQVLAPSENGTTAGSVILPEEKDKEDATQLWKIEIVNGEIRFLNKESDLALGVKDGKVENGASLVLADSVQTQDAAAAAPTGQLWAVTNKTNGESLVPADIPNVVAQNIEPDPEPSLDYTAADAAAAKAGTVDRTKYTADSLKALDEAAKNYKDAKEAGTIKDQNELDALTKAMTDAYDALEEMQPGETLDFTEAEKLVELANDVDRSKYTSDSLKVLDEAVNAYKSEKANVKTQAEIDELAAAMQSALNGLVKLDDKKEHVHEWNTEYTVDKAPTCKEKGTESIHCKTCDATKDSREIAALGHTWDSGTVTKKPTATKEGVRTYTCKVCKETRTETIAKTSTSTGTTTTKKNNTTTTTKSGTGVKTGDESNLTMWVALAAVCGLAGAGLTVTRRKRQ</sequence>
<dbReference type="InterPro" id="IPR035992">
    <property type="entry name" value="Ricin_B-like_lectins"/>
</dbReference>
<dbReference type="Proteomes" id="UP001198182">
    <property type="component" value="Unassembled WGS sequence"/>
</dbReference>
<dbReference type="InterPro" id="IPR000772">
    <property type="entry name" value="Ricin_B_lectin"/>
</dbReference>
<gene>
    <name evidence="6" type="ORF">LKD81_10435</name>
</gene>
<dbReference type="Gene3D" id="1.20.1270.90">
    <property type="entry name" value="AF1782-like"/>
    <property type="match status" value="2"/>
</dbReference>
<dbReference type="RefSeq" id="WP_308453928.1">
    <property type="nucleotide sequence ID" value="NZ_JAJEQR010000028.1"/>
</dbReference>
<keyword evidence="2" id="KW-0472">Membrane</keyword>
<keyword evidence="2" id="KW-1133">Transmembrane helix</keyword>
<feature type="region of interest" description="Disordered" evidence="1">
    <location>
        <begin position="989"/>
        <end position="1014"/>
    </location>
</feature>
<evidence type="ECO:0000256" key="1">
    <source>
        <dbReference type="SAM" id="MobiDB-lite"/>
    </source>
</evidence>
<dbReference type="Pfam" id="PF14200">
    <property type="entry name" value="RicinB_lectin_2"/>
    <property type="match status" value="1"/>
</dbReference>
<proteinExistence type="predicted"/>
<dbReference type="Pfam" id="PF07737">
    <property type="entry name" value="ATLF"/>
    <property type="match status" value="1"/>
</dbReference>
<protein>
    <submittedName>
        <fullName evidence="6">RICIN domain-containing protein</fullName>
    </submittedName>
</protein>
<dbReference type="PROSITE" id="PS50231">
    <property type="entry name" value="RICIN_B_LECTIN"/>
    <property type="match status" value="1"/>
</dbReference>
<keyword evidence="3" id="KW-0732">Signal</keyword>
<feature type="transmembrane region" description="Helical" evidence="2">
    <location>
        <begin position="1021"/>
        <end position="1040"/>
    </location>
</feature>
<dbReference type="AlphaFoldDB" id="A0AAE3EB36"/>
<evidence type="ECO:0000256" key="3">
    <source>
        <dbReference type="SAM" id="SignalP"/>
    </source>
</evidence>
<evidence type="ECO:0000256" key="2">
    <source>
        <dbReference type="SAM" id="Phobius"/>
    </source>
</evidence>
<organism evidence="6 7">
    <name type="scientific">Hominifimenecus microfluidus</name>
    <dbReference type="NCBI Taxonomy" id="2885348"/>
    <lineage>
        <taxon>Bacteria</taxon>
        <taxon>Bacillati</taxon>
        <taxon>Bacillota</taxon>
        <taxon>Clostridia</taxon>
        <taxon>Lachnospirales</taxon>
        <taxon>Lachnospiraceae</taxon>
        <taxon>Hominifimenecus</taxon>
    </lineage>
</organism>
<dbReference type="SUPFAM" id="SSF55486">
    <property type="entry name" value="Metalloproteases ('zincins'), catalytic domain"/>
    <property type="match status" value="1"/>
</dbReference>
<dbReference type="Gene3D" id="2.80.10.50">
    <property type="match status" value="1"/>
</dbReference>
<dbReference type="EMBL" id="JAJEQR010000028">
    <property type="protein sequence ID" value="MCC2231409.1"/>
    <property type="molecule type" value="Genomic_DNA"/>
</dbReference>
<feature type="domain" description="Ricin B lectin" evidence="5">
    <location>
        <begin position="629"/>
        <end position="713"/>
    </location>
</feature>
<dbReference type="Gene3D" id="3.40.390.10">
    <property type="entry name" value="Collagenase (Catalytic Domain)"/>
    <property type="match status" value="1"/>
</dbReference>
<dbReference type="GO" id="GO:0008237">
    <property type="term" value="F:metallopeptidase activity"/>
    <property type="evidence" value="ECO:0007669"/>
    <property type="project" value="InterPro"/>
</dbReference>
<feature type="signal peptide" evidence="3">
    <location>
        <begin position="1"/>
        <end position="21"/>
    </location>
</feature>
<dbReference type="InterPro" id="IPR024079">
    <property type="entry name" value="MetalloPept_cat_dom_sf"/>
</dbReference>
<dbReference type="CDD" id="cd00161">
    <property type="entry name" value="beta-trefoil_Ricin-like"/>
    <property type="match status" value="2"/>
</dbReference>
<evidence type="ECO:0000259" key="4">
    <source>
        <dbReference type="Pfam" id="PF07737"/>
    </source>
</evidence>
<feature type="chain" id="PRO_5042224437" evidence="3">
    <location>
        <begin position="22"/>
        <end position="1046"/>
    </location>
</feature>
<reference evidence="6" key="1">
    <citation type="submission" date="2021-10" db="EMBL/GenBank/DDBJ databases">
        <title>Anaerobic single-cell dispensing facilitates the cultivation of human gut bacteria.</title>
        <authorList>
            <person name="Afrizal A."/>
        </authorList>
    </citation>
    <scope>NUCLEOTIDE SEQUENCE</scope>
    <source>
        <strain evidence="6">CLA-AA-H215</strain>
    </source>
</reference>
<dbReference type="InterPro" id="IPR014781">
    <property type="entry name" value="Anthrax_toxin_lethal/edema_N/C"/>
</dbReference>
<keyword evidence="2" id="KW-0812">Transmembrane</keyword>
<accession>A0AAE3EB36</accession>